<keyword evidence="3 4" id="KW-0456">Lyase</keyword>
<reference evidence="6" key="1">
    <citation type="journal article" date="2019" name="Int. J. Syst. Evol. Microbiol.">
        <title>The Global Catalogue of Microorganisms (GCM) 10K type strain sequencing project: providing services to taxonomists for standard genome sequencing and annotation.</title>
        <authorList>
            <consortium name="The Broad Institute Genomics Platform"/>
            <consortium name="The Broad Institute Genome Sequencing Center for Infectious Disease"/>
            <person name="Wu L."/>
            <person name="Ma J."/>
        </authorList>
    </citation>
    <scope>NUCLEOTIDE SEQUENCE [LARGE SCALE GENOMIC DNA]</scope>
    <source>
        <strain evidence="6">CGMCC 4.1415</strain>
    </source>
</reference>
<proteinExistence type="inferred from homology"/>
<evidence type="ECO:0000313" key="5">
    <source>
        <dbReference type="EMBL" id="MFC5386925.1"/>
    </source>
</evidence>
<evidence type="ECO:0000313" key="6">
    <source>
        <dbReference type="Proteomes" id="UP001596016"/>
    </source>
</evidence>
<protein>
    <recommendedName>
        <fullName evidence="4">Putative pterin-4-alpha-carbinolamine dehydratase</fullName>
        <shortName evidence="4">PHS</shortName>
        <ecNumber evidence="4">4.2.1.96</ecNumber>
    </recommendedName>
    <alternativeName>
        <fullName evidence="4">4-alpha-hydroxy-tetrahydropterin dehydratase</fullName>
    </alternativeName>
    <alternativeName>
        <fullName evidence="4">Pterin carbinolamine dehydratase</fullName>
        <shortName evidence="4">PCD</shortName>
    </alternativeName>
</protein>
<gene>
    <name evidence="5" type="ORF">ACFPLB_13240</name>
</gene>
<dbReference type="NCBIfam" id="NF002017">
    <property type="entry name" value="PRK00823.1-2"/>
    <property type="match status" value="1"/>
</dbReference>
<dbReference type="GO" id="GO:0008124">
    <property type="term" value="F:4-alpha-hydroxytetrahydrobiopterin dehydratase activity"/>
    <property type="evidence" value="ECO:0007669"/>
    <property type="project" value="UniProtKB-EC"/>
</dbReference>
<dbReference type="CDD" id="cd00914">
    <property type="entry name" value="PCD_DCoH_subfamily_b"/>
    <property type="match status" value="1"/>
</dbReference>
<organism evidence="5 6">
    <name type="scientific">Aquamicrobium segne</name>
    <dbReference type="NCBI Taxonomy" id="469547"/>
    <lineage>
        <taxon>Bacteria</taxon>
        <taxon>Pseudomonadati</taxon>
        <taxon>Pseudomonadota</taxon>
        <taxon>Alphaproteobacteria</taxon>
        <taxon>Hyphomicrobiales</taxon>
        <taxon>Phyllobacteriaceae</taxon>
        <taxon>Aquamicrobium</taxon>
    </lineage>
</organism>
<dbReference type="InterPro" id="IPR001533">
    <property type="entry name" value="Pterin_deHydtase"/>
</dbReference>
<accession>A0ABW0H0V9</accession>
<evidence type="ECO:0000256" key="4">
    <source>
        <dbReference type="HAMAP-Rule" id="MF_00434"/>
    </source>
</evidence>
<comment type="similarity">
    <text evidence="2 4">Belongs to the pterin-4-alpha-carbinolamine dehydratase family.</text>
</comment>
<sequence length="103" mass="11730">MVQDRLTKDALDAALQERPDWTLAGDAIERQFILRNFSQGFAFITRVALAAEKMNHHPEWSNVYNRVDIRLSTHDAGGLTELDFTLARRIDAIFDDFSAHAGR</sequence>
<keyword evidence="6" id="KW-1185">Reference proteome</keyword>
<evidence type="ECO:0000256" key="3">
    <source>
        <dbReference type="ARBA" id="ARBA00023239"/>
    </source>
</evidence>
<dbReference type="InterPro" id="IPR036428">
    <property type="entry name" value="PCD_sf"/>
</dbReference>
<evidence type="ECO:0000256" key="2">
    <source>
        <dbReference type="ARBA" id="ARBA00006472"/>
    </source>
</evidence>
<dbReference type="EMBL" id="JBHSLL010000050">
    <property type="protein sequence ID" value="MFC5386925.1"/>
    <property type="molecule type" value="Genomic_DNA"/>
</dbReference>
<dbReference type="Pfam" id="PF01329">
    <property type="entry name" value="Pterin_4a"/>
    <property type="match status" value="1"/>
</dbReference>
<dbReference type="PANTHER" id="PTHR12599">
    <property type="entry name" value="PTERIN-4-ALPHA-CARBINOLAMINE DEHYDRATASE"/>
    <property type="match status" value="1"/>
</dbReference>
<dbReference type="NCBIfam" id="NF002018">
    <property type="entry name" value="PRK00823.1-3"/>
    <property type="match status" value="1"/>
</dbReference>
<dbReference type="RefSeq" id="WP_378230373.1">
    <property type="nucleotide sequence ID" value="NZ_JBHSLL010000050.1"/>
</dbReference>
<comment type="caution">
    <text evidence="5">The sequence shown here is derived from an EMBL/GenBank/DDBJ whole genome shotgun (WGS) entry which is preliminary data.</text>
</comment>
<dbReference type="EC" id="4.2.1.96" evidence="4"/>
<name>A0ABW0H0V9_9HYPH</name>
<dbReference type="PANTHER" id="PTHR12599:SF0">
    <property type="entry name" value="PTERIN-4-ALPHA-CARBINOLAMINE DEHYDRATASE"/>
    <property type="match status" value="1"/>
</dbReference>
<dbReference type="SUPFAM" id="SSF55248">
    <property type="entry name" value="PCD-like"/>
    <property type="match status" value="1"/>
</dbReference>
<comment type="catalytic activity">
    <reaction evidence="1 4">
        <text>(4aS,6R)-4a-hydroxy-L-erythro-5,6,7,8-tetrahydrobiopterin = (6R)-L-erythro-6,7-dihydrobiopterin + H2O</text>
        <dbReference type="Rhea" id="RHEA:11920"/>
        <dbReference type="ChEBI" id="CHEBI:15377"/>
        <dbReference type="ChEBI" id="CHEBI:15642"/>
        <dbReference type="ChEBI" id="CHEBI:43120"/>
        <dbReference type="EC" id="4.2.1.96"/>
    </reaction>
</comment>
<dbReference type="HAMAP" id="MF_00434">
    <property type="entry name" value="Pterin_4_alpha"/>
    <property type="match status" value="1"/>
</dbReference>
<dbReference type="Proteomes" id="UP001596016">
    <property type="component" value="Unassembled WGS sequence"/>
</dbReference>
<evidence type="ECO:0000256" key="1">
    <source>
        <dbReference type="ARBA" id="ARBA00001554"/>
    </source>
</evidence>
<dbReference type="Gene3D" id="3.30.1360.20">
    <property type="entry name" value="Transcriptional coactivator/pterin dehydratase"/>
    <property type="match status" value="1"/>
</dbReference>